<dbReference type="RefSeq" id="WP_147649210.1">
    <property type="nucleotide sequence ID" value="NZ_CP042806.1"/>
</dbReference>
<evidence type="ECO:0000256" key="1">
    <source>
        <dbReference type="ARBA" id="ARBA00000085"/>
    </source>
</evidence>
<dbReference type="OrthoDB" id="9815750at2"/>
<dbReference type="Gene3D" id="3.30.450.20">
    <property type="entry name" value="PAS domain"/>
    <property type="match status" value="2"/>
</dbReference>
<evidence type="ECO:0000256" key="3">
    <source>
        <dbReference type="ARBA" id="ARBA00022553"/>
    </source>
</evidence>
<dbReference type="InterPro" id="IPR003594">
    <property type="entry name" value="HATPase_dom"/>
</dbReference>
<gene>
    <name evidence="11" type="ORF">FTW19_19330</name>
</gene>
<accession>A0A5B9EGK5</accession>
<organism evidence="11 12">
    <name type="scientific">Terriglobus albidus</name>
    <dbReference type="NCBI Taxonomy" id="1592106"/>
    <lineage>
        <taxon>Bacteria</taxon>
        <taxon>Pseudomonadati</taxon>
        <taxon>Acidobacteriota</taxon>
        <taxon>Terriglobia</taxon>
        <taxon>Terriglobales</taxon>
        <taxon>Acidobacteriaceae</taxon>
        <taxon>Terriglobus</taxon>
    </lineage>
</organism>
<dbReference type="SUPFAM" id="SSF55874">
    <property type="entry name" value="ATPase domain of HSP90 chaperone/DNA topoisomerase II/histidine kinase"/>
    <property type="match status" value="1"/>
</dbReference>
<dbReference type="GO" id="GO:0000155">
    <property type="term" value="F:phosphorelay sensor kinase activity"/>
    <property type="evidence" value="ECO:0007669"/>
    <property type="project" value="InterPro"/>
</dbReference>
<dbReference type="PANTHER" id="PTHR43065">
    <property type="entry name" value="SENSOR HISTIDINE KINASE"/>
    <property type="match status" value="1"/>
</dbReference>
<evidence type="ECO:0000256" key="5">
    <source>
        <dbReference type="ARBA" id="ARBA00022741"/>
    </source>
</evidence>
<dbReference type="KEGG" id="talb:FTW19_19330"/>
<dbReference type="InterPro" id="IPR036890">
    <property type="entry name" value="HATPase_C_sf"/>
</dbReference>
<keyword evidence="12" id="KW-1185">Reference proteome</keyword>
<dbReference type="InterPro" id="IPR013656">
    <property type="entry name" value="PAS_4"/>
</dbReference>
<evidence type="ECO:0000256" key="2">
    <source>
        <dbReference type="ARBA" id="ARBA00012438"/>
    </source>
</evidence>
<dbReference type="GO" id="GO:0005524">
    <property type="term" value="F:ATP binding"/>
    <property type="evidence" value="ECO:0007669"/>
    <property type="project" value="UniProtKB-KW"/>
</dbReference>
<dbReference type="Pfam" id="PF01590">
    <property type="entry name" value="GAF"/>
    <property type="match status" value="1"/>
</dbReference>
<keyword evidence="3" id="KW-0597">Phosphoprotein</keyword>
<dbReference type="EC" id="2.7.13.3" evidence="2"/>
<dbReference type="SUPFAM" id="SSF47384">
    <property type="entry name" value="Homodimeric domain of signal transducing histidine kinase"/>
    <property type="match status" value="1"/>
</dbReference>
<dbReference type="PANTHER" id="PTHR43065:SF46">
    <property type="entry name" value="C4-DICARBOXYLATE TRANSPORT SENSOR PROTEIN DCTB"/>
    <property type="match status" value="1"/>
</dbReference>
<keyword evidence="7" id="KW-0067">ATP-binding</keyword>
<dbReference type="InterPro" id="IPR036097">
    <property type="entry name" value="HisK_dim/P_sf"/>
</dbReference>
<dbReference type="Gene3D" id="3.30.450.40">
    <property type="match status" value="1"/>
</dbReference>
<evidence type="ECO:0000259" key="9">
    <source>
        <dbReference type="PROSITE" id="PS50109"/>
    </source>
</evidence>
<dbReference type="InterPro" id="IPR003018">
    <property type="entry name" value="GAF"/>
</dbReference>
<dbReference type="Pfam" id="PF02518">
    <property type="entry name" value="HATPase_c"/>
    <property type="match status" value="1"/>
</dbReference>
<dbReference type="CDD" id="cd00130">
    <property type="entry name" value="PAS"/>
    <property type="match status" value="1"/>
</dbReference>
<reference evidence="11 12" key="1">
    <citation type="submission" date="2019-08" db="EMBL/GenBank/DDBJ databases">
        <title>Complete genome sequence of Terriglobus albidus strain ORNL.</title>
        <authorList>
            <person name="Podar M."/>
        </authorList>
    </citation>
    <scope>NUCLEOTIDE SEQUENCE [LARGE SCALE GENOMIC DNA]</scope>
    <source>
        <strain evidence="11 12">ORNL</strain>
    </source>
</reference>
<feature type="domain" description="PAC" evidence="10">
    <location>
        <begin position="256"/>
        <end position="312"/>
    </location>
</feature>
<evidence type="ECO:0000256" key="8">
    <source>
        <dbReference type="ARBA" id="ARBA00023012"/>
    </source>
</evidence>
<dbReference type="Gene3D" id="2.10.70.100">
    <property type="match status" value="1"/>
</dbReference>
<dbReference type="Proteomes" id="UP000321820">
    <property type="component" value="Chromosome"/>
</dbReference>
<evidence type="ECO:0000313" key="11">
    <source>
        <dbReference type="EMBL" id="QEE29940.1"/>
    </source>
</evidence>
<dbReference type="EMBL" id="CP042806">
    <property type="protein sequence ID" value="QEE29940.1"/>
    <property type="molecule type" value="Genomic_DNA"/>
</dbReference>
<keyword evidence="6" id="KW-0418">Kinase</keyword>
<dbReference type="Pfam" id="PF08447">
    <property type="entry name" value="PAS_3"/>
    <property type="match status" value="1"/>
</dbReference>
<evidence type="ECO:0000313" key="12">
    <source>
        <dbReference type="Proteomes" id="UP000321820"/>
    </source>
</evidence>
<dbReference type="PROSITE" id="PS50113">
    <property type="entry name" value="PAC"/>
    <property type="match status" value="2"/>
</dbReference>
<dbReference type="InterPro" id="IPR003661">
    <property type="entry name" value="HisK_dim/P_dom"/>
</dbReference>
<comment type="catalytic activity">
    <reaction evidence="1">
        <text>ATP + protein L-histidine = ADP + protein N-phospho-L-histidine.</text>
        <dbReference type="EC" id="2.7.13.3"/>
    </reaction>
</comment>
<dbReference type="InterPro" id="IPR035965">
    <property type="entry name" value="PAS-like_dom_sf"/>
</dbReference>
<feature type="domain" description="PAC" evidence="10">
    <location>
        <begin position="395"/>
        <end position="447"/>
    </location>
</feature>
<protein>
    <recommendedName>
        <fullName evidence="2">histidine kinase</fullName>
        <ecNumber evidence="2">2.7.13.3</ecNumber>
    </recommendedName>
</protein>
<dbReference type="SMART" id="SM00387">
    <property type="entry name" value="HATPase_c"/>
    <property type="match status" value="1"/>
</dbReference>
<dbReference type="AlphaFoldDB" id="A0A5B9EGK5"/>
<evidence type="ECO:0000256" key="4">
    <source>
        <dbReference type="ARBA" id="ARBA00022679"/>
    </source>
</evidence>
<feature type="domain" description="Histidine kinase" evidence="9">
    <location>
        <begin position="460"/>
        <end position="676"/>
    </location>
</feature>
<evidence type="ECO:0000256" key="6">
    <source>
        <dbReference type="ARBA" id="ARBA00022777"/>
    </source>
</evidence>
<dbReference type="SMART" id="SM00065">
    <property type="entry name" value="GAF"/>
    <property type="match status" value="1"/>
</dbReference>
<dbReference type="SUPFAM" id="SSF55781">
    <property type="entry name" value="GAF domain-like"/>
    <property type="match status" value="1"/>
</dbReference>
<keyword evidence="5" id="KW-0547">Nucleotide-binding</keyword>
<dbReference type="Gene3D" id="1.10.287.130">
    <property type="match status" value="1"/>
</dbReference>
<dbReference type="InterPro" id="IPR004358">
    <property type="entry name" value="Sig_transdc_His_kin-like_C"/>
</dbReference>
<dbReference type="NCBIfam" id="TIGR00229">
    <property type="entry name" value="sensory_box"/>
    <property type="match status" value="2"/>
</dbReference>
<name>A0A5B9EGK5_9BACT</name>
<dbReference type="Gene3D" id="3.30.565.10">
    <property type="entry name" value="Histidine kinase-like ATPase, C-terminal domain"/>
    <property type="match status" value="1"/>
</dbReference>
<dbReference type="InterPro" id="IPR000700">
    <property type="entry name" value="PAS-assoc_C"/>
</dbReference>
<keyword evidence="4" id="KW-0808">Transferase</keyword>
<dbReference type="InterPro" id="IPR029016">
    <property type="entry name" value="GAF-like_dom_sf"/>
</dbReference>
<dbReference type="Pfam" id="PF00512">
    <property type="entry name" value="HisKA"/>
    <property type="match status" value="1"/>
</dbReference>
<dbReference type="InterPro" id="IPR005467">
    <property type="entry name" value="His_kinase_dom"/>
</dbReference>
<sequence>MTQQAPSIPLPHRRTRFLDRLDAAVASLTDAGEVTRIACSLLRDDLRASRCIYAELNQQEHESSSFGEEQEHFTFPAPAIRPREFSEAAMISLRAGLTFVIENTETDPRVAASRESYRQADVQALVCVPVPKNQPLAAALAVHSQQARHWTPQEIDLIEQVAARCWESTVHLATLQELRESEENLRLAMEAANFGYYAYELGAPHIKISHRFARIFGYDQTPEDWTFDRWVEHLHPEDRDGILDVVQTSELHNSSIEYESRIFPAGAERTEGNVRWVWLRARYSHRESGRRYRFGVIADITERKQAEAALEASRREAYRQWTELEAIYQTAPIGLSLYSADEFRYLRVNDVQMGVIGLPQDQIIGRPFREIAPALWPACEPILRRVATGETIRNVMLEGELSTRPGQHRYWTVSYMPVRGEDGTIRAVGAVIMETTAQKRAEQALIQSEKLAAVGRLASSISHEINNPLEAITNLLYLAQHTEGLPQEAADALILAEKELMRVSQIASQTLRFHRQATKPTWVTAVDLLKPVVALYQGRLTNSNLRLVEEHHSAEPVQCFENDIRQVLNNLIGNAIDAMKNIGGRVLIRSREATDWKTGRRGLRITVADSGSGMSETTRRSIFTAFYTTKEINGTGLGLWISFGIVGKHEGVLRFYSSDRPGHSGTVFSLFLPRYG</sequence>
<keyword evidence="8" id="KW-0902">Two-component regulatory system</keyword>
<dbReference type="InterPro" id="IPR000014">
    <property type="entry name" value="PAS"/>
</dbReference>
<dbReference type="SUPFAM" id="SSF55785">
    <property type="entry name" value="PYP-like sensor domain (PAS domain)"/>
    <property type="match status" value="2"/>
</dbReference>
<dbReference type="Pfam" id="PF08448">
    <property type="entry name" value="PAS_4"/>
    <property type="match status" value="1"/>
</dbReference>
<proteinExistence type="predicted"/>
<dbReference type="PROSITE" id="PS50109">
    <property type="entry name" value="HIS_KIN"/>
    <property type="match status" value="1"/>
</dbReference>
<dbReference type="PRINTS" id="PR00344">
    <property type="entry name" value="BCTRLSENSOR"/>
</dbReference>
<evidence type="ECO:0000259" key="10">
    <source>
        <dbReference type="PROSITE" id="PS50113"/>
    </source>
</evidence>
<dbReference type="CDD" id="cd00082">
    <property type="entry name" value="HisKA"/>
    <property type="match status" value="1"/>
</dbReference>
<evidence type="ECO:0000256" key="7">
    <source>
        <dbReference type="ARBA" id="ARBA00022840"/>
    </source>
</evidence>
<dbReference type="InterPro" id="IPR013655">
    <property type="entry name" value="PAS_fold_3"/>
</dbReference>